<organism evidence="2 3">
    <name type="scientific">Lolium multiflorum</name>
    <name type="common">Italian ryegrass</name>
    <name type="synonym">Lolium perenne subsp. multiflorum</name>
    <dbReference type="NCBI Taxonomy" id="4521"/>
    <lineage>
        <taxon>Eukaryota</taxon>
        <taxon>Viridiplantae</taxon>
        <taxon>Streptophyta</taxon>
        <taxon>Embryophyta</taxon>
        <taxon>Tracheophyta</taxon>
        <taxon>Spermatophyta</taxon>
        <taxon>Magnoliopsida</taxon>
        <taxon>Liliopsida</taxon>
        <taxon>Poales</taxon>
        <taxon>Poaceae</taxon>
        <taxon>BOP clade</taxon>
        <taxon>Pooideae</taxon>
        <taxon>Poodae</taxon>
        <taxon>Poeae</taxon>
        <taxon>Poeae Chloroplast Group 2 (Poeae type)</taxon>
        <taxon>Loliodinae</taxon>
        <taxon>Loliinae</taxon>
        <taxon>Lolium</taxon>
    </lineage>
</organism>
<reference evidence="2" key="1">
    <citation type="submission" date="2023-07" db="EMBL/GenBank/DDBJ databases">
        <title>A chromosome-level genome assembly of Lolium multiflorum.</title>
        <authorList>
            <person name="Chen Y."/>
            <person name="Copetti D."/>
            <person name="Kolliker R."/>
            <person name="Studer B."/>
        </authorList>
    </citation>
    <scope>NUCLEOTIDE SEQUENCE</scope>
    <source>
        <strain evidence="2">02402/16</strain>
        <tissue evidence="2">Leaf</tissue>
    </source>
</reference>
<evidence type="ECO:0000313" key="3">
    <source>
        <dbReference type="Proteomes" id="UP001231189"/>
    </source>
</evidence>
<gene>
    <name evidence="2" type="ORF">QYE76_062637</name>
</gene>
<evidence type="ECO:0000256" key="1">
    <source>
        <dbReference type="SAM" id="MobiDB-lite"/>
    </source>
</evidence>
<dbReference type="EMBL" id="JAUUTY010000004">
    <property type="protein sequence ID" value="KAK1644832.1"/>
    <property type="molecule type" value="Genomic_DNA"/>
</dbReference>
<keyword evidence="3" id="KW-1185">Reference proteome</keyword>
<proteinExistence type="predicted"/>
<dbReference type="Pfam" id="PF14223">
    <property type="entry name" value="Retrotran_gag_2"/>
    <property type="match status" value="1"/>
</dbReference>
<protein>
    <recommendedName>
        <fullName evidence="4">DUF4219 domain-containing protein</fullName>
    </recommendedName>
</protein>
<accession>A0AAD8S612</accession>
<comment type="caution">
    <text evidence="2">The sequence shown here is derived from an EMBL/GenBank/DDBJ whole genome shotgun (WGS) entry which is preliminary data.</text>
</comment>
<sequence>MTKEVGESSGAAASVSTQYPQYIRDNYTVWATTMMWALESNEIWEAVDPGGDEFKKGALKYRKDRQALTAICSVMPMDVKQHLISKKSAKEAWETIKTLNLGHARVREAALQTLQKKYENLKMGEDETLDAFASRVATLVNGIRALDEKLEEISIVSGLGGYARLAGNHFVIGRRKAFDGRSCVCCDIQMAARSVADALELEAAPLTVQPSTPCAPMRSPEPITPPWVPAPSSTSIATTEPSPGRSPLFVPLAAPILSSPSPRPIPPTTRRKTLAPWCTITRSSSRLKLHTRTMPIAVMAEKVLCRRLGIVAEGEELTEQAVKKFTDMFQGQLPPIAIQALRALFRLDCDLATAVEEAAHAGADGMDHNVETQGETVPPGMELEA</sequence>
<name>A0AAD8S612_LOLMU</name>
<dbReference type="Proteomes" id="UP001231189">
    <property type="component" value="Unassembled WGS sequence"/>
</dbReference>
<evidence type="ECO:0008006" key="4">
    <source>
        <dbReference type="Google" id="ProtNLM"/>
    </source>
</evidence>
<dbReference type="PANTHER" id="PTHR35317:SF35">
    <property type="entry name" value="DUF4219 DOMAIN-CONTAINING PROTEIN"/>
    <property type="match status" value="1"/>
</dbReference>
<dbReference type="AlphaFoldDB" id="A0AAD8S612"/>
<dbReference type="PANTHER" id="PTHR35317">
    <property type="entry name" value="OS04G0629600 PROTEIN"/>
    <property type="match status" value="1"/>
</dbReference>
<feature type="region of interest" description="Disordered" evidence="1">
    <location>
        <begin position="362"/>
        <end position="385"/>
    </location>
</feature>
<evidence type="ECO:0000313" key="2">
    <source>
        <dbReference type="EMBL" id="KAK1644832.1"/>
    </source>
</evidence>